<gene>
    <name evidence="2" type="ORF">MCOR_56130</name>
</gene>
<keyword evidence="3" id="KW-1185">Reference proteome</keyword>
<organism evidence="2 3">
    <name type="scientific">Mytilus coruscus</name>
    <name type="common">Sea mussel</name>
    <dbReference type="NCBI Taxonomy" id="42192"/>
    <lineage>
        <taxon>Eukaryota</taxon>
        <taxon>Metazoa</taxon>
        <taxon>Spiralia</taxon>
        <taxon>Lophotrochozoa</taxon>
        <taxon>Mollusca</taxon>
        <taxon>Bivalvia</taxon>
        <taxon>Autobranchia</taxon>
        <taxon>Pteriomorphia</taxon>
        <taxon>Mytilida</taxon>
        <taxon>Mytiloidea</taxon>
        <taxon>Mytilidae</taxon>
        <taxon>Mytilinae</taxon>
        <taxon>Mytilus</taxon>
    </lineage>
</organism>
<sequence length="277" mass="30476">MYVQSDYEISIYAVNKAIGSTDAFVVFQVDALGNMYYVITWNQESQFMIVATYDNTVVTITLGRSGTSIIFNSYVYKSGLSLLITMNKYQTLHAFGDEISDFSWTYIKSSKPIAVFSGNKCSKDVSGYCDHLVSKMTPVETFGNIFVTINMPSCNRPVNFKIVASEHKTHINISGRSPISMTNPGDVSTFSTSCLTQTVVSTDKPTGLTFFSEGGCDSRLDDPAMILLPPIQQFAADYIFATVDSPSKPFRSSLKIVILELEICGLSLDGHNISSVH</sequence>
<dbReference type="OrthoDB" id="6142386at2759"/>
<evidence type="ECO:0000259" key="1">
    <source>
        <dbReference type="Pfam" id="PF17517"/>
    </source>
</evidence>
<feature type="domain" description="IgGFc-binding protein N-terminal" evidence="1">
    <location>
        <begin position="22"/>
        <end position="256"/>
    </location>
</feature>
<proteinExistence type="predicted"/>
<reference evidence="2 3" key="1">
    <citation type="submission" date="2020-06" db="EMBL/GenBank/DDBJ databases">
        <authorList>
            <person name="Li R."/>
            <person name="Bekaert M."/>
        </authorList>
    </citation>
    <scope>NUCLEOTIDE SEQUENCE [LARGE SCALE GENOMIC DNA]</scope>
    <source>
        <strain evidence="3">wild</strain>
    </source>
</reference>
<dbReference type="AlphaFoldDB" id="A0A6J8EWY2"/>
<evidence type="ECO:0000313" key="3">
    <source>
        <dbReference type="Proteomes" id="UP000507470"/>
    </source>
</evidence>
<evidence type="ECO:0000313" key="2">
    <source>
        <dbReference type="EMBL" id="CAC5424206.1"/>
    </source>
</evidence>
<dbReference type="Pfam" id="PF17517">
    <property type="entry name" value="IgGFc_binding"/>
    <property type="match status" value="1"/>
</dbReference>
<dbReference type="PANTHER" id="PTHR46534">
    <property type="entry name" value="IGGFC_BINDING DOMAIN-CONTAINING PROTEIN"/>
    <property type="match status" value="1"/>
</dbReference>
<dbReference type="PANTHER" id="PTHR46534:SF1">
    <property type="entry name" value="IGGFC-BINDING PROTEIN N-TERMINAL DOMAIN-CONTAINING PROTEIN"/>
    <property type="match status" value="1"/>
</dbReference>
<dbReference type="InterPro" id="IPR035234">
    <property type="entry name" value="IgGFc-bd_N"/>
</dbReference>
<accession>A0A6J8EWY2</accession>
<dbReference type="EMBL" id="CACVKT020009964">
    <property type="protein sequence ID" value="CAC5424206.1"/>
    <property type="molecule type" value="Genomic_DNA"/>
</dbReference>
<protein>
    <recommendedName>
        <fullName evidence="1">IgGFc-binding protein N-terminal domain-containing protein</fullName>
    </recommendedName>
</protein>
<dbReference type="Proteomes" id="UP000507470">
    <property type="component" value="Unassembled WGS sequence"/>
</dbReference>
<name>A0A6J8EWY2_MYTCO</name>